<protein>
    <recommendedName>
        <fullName evidence="1">SnoaL-like domain-containing protein</fullName>
    </recommendedName>
</protein>
<keyword evidence="3" id="KW-1185">Reference proteome</keyword>
<sequence>MTTPTTPADVIDRFTALLLAKDMAGAIELFAPDIVFEAPFAAGTPARVDGRDGMREYLDGYPDRVDITGFPAYELHETTDPEKVIAEFTAHGRTVRTGEPYVMHYIAVLTVRDGLITHYRDYWSPVLAAQAAGELPALIESLEARA</sequence>
<dbReference type="InterPro" id="IPR032710">
    <property type="entry name" value="NTF2-like_dom_sf"/>
</dbReference>
<dbReference type="RefSeq" id="WP_343071670.1">
    <property type="nucleotide sequence ID" value="NZ_JACHIV010000001.1"/>
</dbReference>
<evidence type="ECO:0000313" key="3">
    <source>
        <dbReference type="Proteomes" id="UP000580474"/>
    </source>
</evidence>
<dbReference type="InterPro" id="IPR037401">
    <property type="entry name" value="SnoaL-like"/>
</dbReference>
<dbReference type="CDD" id="cd00531">
    <property type="entry name" value="NTF2_like"/>
    <property type="match status" value="1"/>
</dbReference>
<dbReference type="AlphaFoldDB" id="A0A840NXN4"/>
<proteinExistence type="predicted"/>
<feature type="domain" description="SnoaL-like" evidence="1">
    <location>
        <begin position="12"/>
        <end position="119"/>
    </location>
</feature>
<dbReference type="EMBL" id="JACHIV010000001">
    <property type="protein sequence ID" value="MBB5072857.1"/>
    <property type="molecule type" value="Genomic_DNA"/>
</dbReference>
<gene>
    <name evidence="2" type="ORF">BJ969_005945</name>
</gene>
<dbReference type="SUPFAM" id="SSF54427">
    <property type="entry name" value="NTF2-like"/>
    <property type="match status" value="1"/>
</dbReference>
<comment type="caution">
    <text evidence="2">The sequence shown here is derived from an EMBL/GenBank/DDBJ whole genome shotgun (WGS) entry which is preliminary data.</text>
</comment>
<evidence type="ECO:0000313" key="2">
    <source>
        <dbReference type="EMBL" id="MBB5072857.1"/>
    </source>
</evidence>
<dbReference type="Proteomes" id="UP000580474">
    <property type="component" value="Unassembled WGS sequence"/>
</dbReference>
<reference evidence="2 3" key="1">
    <citation type="submission" date="2020-08" db="EMBL/GenBank/DDBJ databases">
        <title>Sequencing the genomes of 1000 actinobacteria strains.</title>
        <authorList>
            <person name="Klenk H.-P."/>
        </authorList>
    </citation>
    <scope>NUCLEOTIDE SEQUENCE [LARGE SCALE GENOMIC DNA]</scope>
    <source>
        <strain evidence="2 3">DSM 45582</strain>
    </source>
</reference>
<name>A0A840NXN4_9PSEU</name>
<evidence type="ECO:0000259" key="1">
    <source>
        <dbReference type="Pfam" id="PF12680"/>
    </source>
</evidence>
<dbReference type="Gene3D" id="3.10.450.50">
    <property type="match status" value="1"/>
</dbReference>
<accession>A0A840NXN4</accession>
<organism evidence="2 3">
    <name type="scientific">Saccharopolyspora gloriosae</name>
    <dbReference type="NCBI Taxonomy" id="455344"/>
    <lineage>
        <taxon>Bacteria</taxon>
        <taxon>Bacillati</taxon>
        <taxon>Actinomycetota</taxon>
        <taxon>Actinomycetes</taxon>
        <taxon>Pseudonocardiales</taxon>
        <taxon>Pseudonocardiaceae</taxon>
        <taxon>Saccharopolyspora</taxon>
    </lineage>
</organism>
<dbReference type="Pfam" id="PF12680">
    <property type="entry name" value="SnoaL_2"/>
    <property type="match status" value="1"/>
</dbReference>